<keyword evidence="2" id="KW-1185">Reference proteome</keyword>
<accession>A0A177YE37</accession>
<sequence length="182" mass="19171">MTRRALAVLIGLGLVVTAAIAVLVVLTFGGTDRPDPPGTDAGYSISPIGTGPADVAVAVMSGVFTWQPAIQDSPWNALHAQHDRLTGPMAIAAEHPPTPAPKPLPEWAAWARSGDTITAVVRPDSEPVVNGNTAAVLVTIAQTVLHANGESTPYFTYTATVDVEQRSDEWRVANYRLGNSPR</sequence>
<comment type="caution">
    <text evidence="1">The sequence shown here is derived from an EMBL/GenBank/DDBJ whole genome shotgun (WGS) entry which is preliminary data.</text>
</comment>
<gene>
    <name evidence="1" type="ORF">A3K89_22030</name>
</gene>
<dbReference type="Proteomes" id="UP000077519">
    <property type="component" value="Unassembled WGS sequence"/>
</dbReference>
<organism evidence="1 2">
    <name type="scientific">Rhodococcoides kyotonense</name>
    <dbReference type="NCBI Taxonomy" id="398843"/>
    <lineage>
        <taxon>Bacteria</taxon>
        <taxon>Bacillati</taxon>
        <taxon>Actinomycetota</taxon>
        <taxon>Actinomycetes</taxon>
        <taxon>Mycobacteriales</taxon>
        <taxon>Nocardiaceae</taxon>
        <taxon>Rhodococcoides</taxon>
    </lineage>
</organism>
<reference evidence="1 2" key="1">
    <citation type="submission" date="2016-03" db="EMBL/GenBank/DDBJ databases">
        <title>Genome sequence of Rhodococcus kyotonensis KB10.</title>
        <authorList>
            <person name="Jeong H."/>
            <person name="Hong C.E."/>
            <person name="Jo S.H."/>
            <person name="Park J.M."/>
        </authorList>
    </citation>
    <scope>NUCLEOTIDE SEQUENCE [LARGE SCALE GENOMIC DNA]</scope>
    <source>
        <strain evidence="1 2">KB10</strain>
    </source>
</reference>
<evidence type="ECO:0000313" key="1">
    <source>
        <dbReference type="EMBL" id="OAK53802.1"/>
    </source>
</evidence>
<dbReference type="AlphaFoldDB" id="A0A177YE37"/>
<dbReference type="RefSeq" id="WP_084423785.1">
    <property type="nucleotide sequence ID" value="NZ_LVHI01000015.1"/>
</dbReference>
<evidence type="ECO:0008006" key="3">
    <source>
        <dbReference type="Google" id="ProtNLM"/>
    </source>
</evidence>
<evidence type="ECO:0000313" key="2">
    <source>
        <dbReference type="Proteomes" id="UP000077519"/>
    </source>
</evidence>
<proteinExistence type="predicted"/>
<dbReference type="EMBL" id="LVHI01000015">
    <property type="protein sequence ID" value="OAK53802.1"/>
    <property type="molecule type" value="Genomic_DNA"/>
</dbReference>
<protein>
    <recommendedName>
        <fullName evidence="3">Mce-associated membrane protein</fullName>
    </recommendedName>
</protein>
<name>A0A177YE37_9NOCA</name>